<sequence length="133" mass="15095">MSVVLAIMAISASTHPTPNNSIPLNQTIIPHRLSFNASRTLRRHGFNAIATVLQIYPEIFLSLPPINHLCNPRHRHHQRLCSSKHVETTHQILLKPTITYSTYYTYHHLLPPTTHQPLPPTTTYSTYSTTSPI</sequence>
<comment type="caution">
    <text evidence="1">The sequence shown here is derived from an EMBL/GenBank/DDBJ whole genome shotgun (WGS) entry which is preliminary data.</text>
</comment>
<gene>
    <name evidence="1" type="ORF">HYC85_014382</name>
</gene>
<protein>
    <submittedName>
        <fullName evidence="1">Uncharacterized protein</fullName>
    </submittedName>
</protein>
<evidence type="ECO:0000313" key="1">
    <source>
        <dbReference type="EMBL" id="KAF5948425.1"/>
    </source>
</evidence>
<name>A0A7J7H7B9_CAMSI</name>
<dbReference type="Proteomes" id="UP000593564">
    <property type="component" value="Unassembled WGS sequence"/>
</dbReference>
<evidence type="ECO:0000313" key="2">
    <source>
        <dbReference type="Proteomes" id="UP000593564"/>
    </source>
</evidence>
<proteinExistence type="predicted"/>
<keyword evidence="2" id="KW-1185">Reference proteome</keyword>
<dbReference type="EMBL" id="JACBKZ010000006">
    <property type="protein sequence ID" value="KAF5948425.1"/>
    <property type="molecule type" value="Genomic_DNA"/>
</dbReference>
<reference evidence="1 2" key="2">
    <citation type="submission" date="2020-07" db="EMBL/GenBank/DDBJ databases">
        <title>Genome assembly of wild tea tree DASZ reveals pedigree and selection history of tea varieties.</title>
        <authorList>
            <person name="Zhang W."/>
        </authorList>
    </citation>
    <scope>NUCLEOTIDE SEQUENCE [LARGE SCALE GENOMIC DNA]</scope>
    <source>
        <strain evidence="2">cv. G240</strain>
        <tissue evidence="1">Leaf</tissue>
    </source>
</reference>
<reference evidence="2" key="1">
    <citation type="journal article" date="2020" name="Nat. Commun.">
        <title>Genome assembly of wild tea tree DASZ reveals pedigree and selection history of tea varieties.</title>
        <authorList>
            <person name="Zhang W."/>
            <person name="Zhang Y."/>
            <person name="Qiu H."/>
            <person name="Guo Y."/>
            <person name="Wan H."/>
            <person name="Zhang X."/>
            <person name="Scossa F."/>
            <person name="Alseekh S."/>
            <person name="Zhang Q."/>
            <person name="Wang P."/>
            <person name="Xu L."/>
            <person name="Schmidt M.H."/>
            <person name="Jia X."/>
            <person name="Li D."/>
            <person name="Zhu A."/>
            <person name="Guo F."/>
            <person name="Chen W."/>
            <person name="Ni D."/>
            <person name="Usadel B."/>
            <person name="Fernie A.R."/>
            <person name="Wen W."/>
        </authorList>
    </citation>
    <scope>NUCLEOTIDE SEQUENCE [LARGE SCALE GENOMIC DNA]</scope>
    <source>
        <strain evidence="2">cv. G240</strain>
    </source>
</reference>
<organism evidence="1 2">
    <name type="scientific">Camellia sinensis</name>
    <name type="common">Tea plant</name>
    <name type="synonym">Thea sinensis</name>
    <dbReference type="NCBI Taxonomy" id="4442"/>
    <lineage>
        <taxon>Eukaryota</taxon>
        <taxon>Viridiplantae</taxon>
        <taxon>Streptophyta</taxon>
        <taxon>Embryophyta</taxon>
        <taxon>Tracheophyta</taxon>
        <taxon>Spermatophyta</taxon>
        <taxon>Magnoliopsida</taxon>
        <taxon>eudicotyledons</taxon>
        <taxon>Gunneridae</taxon>
        <taxon>Pentapetalae</taxon>
        <taxon>asterids</taxon>
        <taxon>Ericales</taxon>
        <taxon>Theaceae</taxon>
        <taxon>Camellia</taxon>
    </lineage>
</organism>
<accession>A0A7J7H7B9</accession>
<dbReference type="AlphaFoldDB" id="A0A7J7H7B9"/>